<dbReference type="InterPro" id="IPR050058">
    <property type="entry name" value="Ala-tRNA_ligase"/>
</dbReference>
<comment type="function">
    <text evidence="9 11">Catalyzes the attachment of alanine to tRNA(Ala) in a two-step reaction: alanine is first activated by ATP to form Ala-AMP and then transferred to the acceptor end of tRNA(Ala). Also edits incorrectly charged Ser-tRNA(Ala) and Gly-tRNA(Ala) via its editing domain.</text>
</comment>
<name>A0ABV3LEE2_9MICO</name>
<dbReference type="InterPro" id="IPR003156">
    <property type="entry name" value="DHHA1_dom"/>
</dbReference>
<dbReference type="SUPFAM" id="SSF101353">
    <property type="entry name" value="Putative anticodon-binding domain of alanyl-tRNA synthetase (AlaRS)"/>
    <property type="match status" value="1"/>
</dbReference>
<evidence type="ECO:0000256" key="9">
    <source>
        <dbReference type="ARBA" id="ARBA00024779"/>
    </source>
</evidence>
<dbReference type="InterPro" id="IPR002318">
    <property type="entry name" value="Ala-tRNA-lgiase_IIc"/>
</dbReference>
<comment type="catalytic activity">
    <reaction evidence="10 11">
        <text>tRNA(Ala) + L-alanine + ATP = L-alanyl-tRNA(Ala) + AMP + diphosphate</text>
        <dbReference type="Rhea" id="RHEA:12540"/>
        <dbReference type="Rhea" id="RHEA-COMP:9657"/>
        <dbReference type="Rhea" id="RHEA-COMP:9923"/>
        <dbReference type="ChEBI" id="CHEBI:30616"/>
        <dbReference type="ChEBI" id="CHEBI:33019"/>
        <dbReference type="ChEBI" id="CHEBI:57972"/>
        <dbReference type="ChEBI" id="CHEBI:78442"/>
        <dbReference type="ChEBI" id="CHEBI:78497"/>
        <dbReference type="ChEBI" id="CHEBI:456215"/>
        <dbReference type="EC" id="6.1.1.7"/>
    </reaction>
</comment>
<protein>
    <recommendedName>
        <fullName evidence="11">Alanine--tRNA ligase</fullName>
        <ecNumber evidence="11">6.1.1.7</ecNumber>
    </recommendedName>
    <alternativeName>
        <fullName evidence="11">Alanyl-tRNA synthetase</fullName>
        <shortName evidence="11">AlaRS</shortName>
    </alternativeName>
</protein>
<keyword evidence="3 11" id="KW-0436">Ligase</keyword>
<dbReference type="InterPro" id="IPR012947">
    <property type="entry name" value="tRNA_SAD"/>
</dbReference>
<dbReference type="HAMAP" id="MF_00036_B">
    <property type="entry name" value="Ala_tRNA_synth_B"/>
    <property type="match status" value="1"/>
</dbReference>
<keyword evidence="7 11" id="KW-0648">Protein biosynthesis</keyword>
<evidence type="ECO:0000313" key="13">
    <source>
        <dbReference type="EMBL" id="MEW1973732.1"/>
    </source>
</evidence>
<dbReference type="Gene3D" id="3.10.310.40">
    <property type="match status" value="1"/>
</dbReference>
<dbReference type="PANTHER" id="PTHR11777:SF9">
    <property type="entry name" value="ALANINE--TRNA LIGASE, CYTOPLASMIC"/>
    <property type="match status" value="1"/>
</dbReference>
<keyword evidence="2 11" id="KW-0820">tRNA-binding</keyword>
<comment type="similarity">
    <text evidence="1 11">Belongs to the class-II aminoacyl-tRNA synthetase family.</text>
</comment>
<dbReference type="EC" id="6.1.1.7" evidence="11"/>
<dbReference type="EMBL" id="JBFBMH010000001">
    <property type="protein sequence ID" value="MEW1973732.1"/>
    <property type="molecule type" value="Genomic_DNA"/>
</dbReference>
<comment type="domain">
    <text evidence="11">Consists of three domains; the N-terminal catalytic domain, the editing domain and the C-terminal C-Ala domain. The editing domain removes incorrectly charged amino acids, while the C-Ala domain, along with tRNA(Ala), serves as a bridge to cooperatively bring together the editing and aminoacylation centers thus stimulating deacylation of misacylated tRNAs.</text>
</comment>
<dbReference type="InterPro" id="IPR018162">
    <property type="entry name" value="Ala-tRNA-ligase_IIc_anticod-bd"/>
</dbReference>
<reference evidence="13 14" key="1">
    <citation type="submission" date="2024-06" db="EMBL/GenBank/DDBJ databases">
        <title>The Natural Products Discovery Center: Release of the First 8490 Sequenced Strains for Exploring Actinobacteria Biosynthetic Diversity.</title>
        <authorList>
            <person name="Kalkreuter E."/>
            <person name="Kautsar S.A."/>
            <person name="Yang D."/>
            <person name="Bader C.D."/>
            <person name="Teijaro C.N."/>
            <person name="Fluegel L."/>
            <person name="Davis C.M."/>
            <person name="Simpson J.R."/>
            <person name="Lauterbach L."/>
            <person name="Steele A.D."/>
            <person name="Gui C."/>
            <person name="Meng S."/>
            <person name="Li G."/>
            <person name="Viehrig K."/>
            <person name="Ye F."/>
            <person name="Su P."/>
            <person name="Kiefer A.F."/>
            <person name="Nichols A."/>
            <person name="Cepeda A.J."/>
            <person name="Yan W."/>
            <person name="Fan B."/>
            <person name="Jiang Y."/>
            <person name="Adhikari A."/>
            <person name="Zheng C.-J."/>
            <person name="Schuster L."/>
            <person name="Cowan T.M."/>
            <person name="Smanski M.J."/>
            <person name="Chevrette M.G."/>
            <person name="De Carvalho L.P.S."/>
            <person name="Shen B."/>
        </authorList>
    </citation>
    <scope>NUCLEOTIDE SEQUENCE [LARGE SCALE GENOMIC DNA]</scope>
    <source>
        <strain evidence="13 14">NPDC077434</strain>
    </source>
</reference>
<proteinExistence type="inferred from homology"/>
<dbReference type="SMART" id="SM00863">
    <property type="entry name" value="tRNA_SAD"/>
    <property type="match status" value="1"/>
</dbReference>
<feature type="binding site" evidence="11">
    <location>
        <position position="575"/>
    </location>
    <ligand>
        <name>Zn(2+)</name>
        <dbReference type="ChEBI" id="CHEBI:29105"/>
    </ligand>
</feature>
<dbReference type="GO" id="GO:0004813">
    <property type="term" value="F:alanine-tRNA ligase activity"/>
    <property type="evidence" value="ECO:0007669"/>
    <property type="project" value="UniProtKB-EC"/>
</dbReference>
<dbReference type="Pfam" id="PF02272">
    <property type="entry name" value="DHHA1"/>
    <property type="match status" value="1"/>
</dbReference>
<dbReference type="CDD" id="cd00673">
    <property type="entry name" value="AlaRS_core"/>
    <property type="match status" value="1"/>
</dbReference>
<keyword evidence="11" id="KW-0862">Zinc</keyword>
<keyword evidence="11" id="KW-0963">Cytoplasm</keyword>
<dbReference type="PRINTS" id="PR00980">
    <property type="entry name" value="TRNASYNTHALA"/>
</dbReference>
<keyword evidence="14" id="KW-1185">Reference proteome</keyword>
<dbReference type="Gene3D" id="6.10.250.550">
    <property type="match status" value="1"/>
</dbReference>
<evidence type="ECO:0000256" key="7">
    <source>
        <dbReference type="ARBA" id="ARBA00022917"/>
    </source>
</evidence>
<dbReference type="Gene3D" id="3.30.54.20">
    <property type="match status" value="1"/>
</dbReference>
<evidence type="ECO:0000256" key="1">
    <source>
        <dbReference type="ARBA" id="ARBA00008226"/>
    </source>
</evidence>
<sequence length="886" mass="95171">MKTADIAQRYLSYFEKNEHTIVPSASLVSDDPTVMFTIAGMVPFIPYLTGVVPAPYSRAADVQKCIRTNDIEEVGKTVRHGTFFQMLGNWSFGDYFKEGAITYAWELLTTSEADGGLGFQEKDFWVTVYETDDEAADIWRRVIGLPEERIQRLGRADNYWHTGQPGPGGPDSEIFFDRGAEFGRDGGPAADDNRYMELWNLVFMQELLSDVRSQVDFDIAGPLPKKNIDTGMGLERVALLKQGVANMYETDQIRPVLDRAVELSGKRYGAVHEDDVRFRVIADHVRSSLMLLSDGVKPSNEGRGYVLRRLMRRTVRAMRLLGVDAPVFPELFATSRDAMKSAYPVLETDWTRLSGLAVAEEETFLRTLAQGSTILDLALADTKKAGKQTLAGPEAFLLHDTYGFPIDLTLEIAEEAGLNVDRTAFDTLMQEQRTRAKADAKSRKRQLADVSVYRDFRALGETGFAGYTDLDIESRVLGILVDGQPVASAGEGQVAEIILAETTLYAESGGQVADKGTIVGAGFELDVLDVQKPVAGLISHTVQVVSGSVALDDRATTVVDAANRRAARQAHSATHLVHAALRDTLGPTATQAGSLNRAGYMRFDFSWSQALSVDARTDIEEITNRAVQDALEVTTRIVSLDEAKEAGAMALFGEKYGDVVRMVDIGGPWSRELCAGTHVNTSAEIGLVSVVGESSVGASNRRIEALVGQDAFRELAAERAIVSQLTSALKTPREQLPERIAEIAANLKTAEKRIAQFEAKQREGQVPAIAEAAERVGAYRVAAVSLGDVASADDVRTLALSVRERLGSDAAVVALGGVAAGRPVVVVATNDSARAAGAKAGALAKRAAGVLGGGGGGRDDVAQGGGTDATALGAALDAVTQELRGA</sequence>
<evidence type="ECO:0000259" key="12">
    <source>
        <dbReference type="PROSITE" id="PS50860"/>
    </source>
</evidence>
<dbReference type="InterPro" id="IPR018164">
    <property type="entry name" value="Ala-tRNA-synth_IIc_N"/>
</dbReference>
<dbReference type="PANTHER" id="PTHR11777">
    <property type="entry name" value="ALANYL-TRNA SYNTHETASE"/>
    <property type="match status" value="1"/>
</dbReference>
<comment type="subcellular location">
    <subcellularLocation>
        <location evidence="11">Cytoplasm</location>
    </subcellularLocation>
</comment>
<evidence type="ECO:0000256" key="5">
    <source>
        <dbReference type="ARBA" id="ARBA00022840"/>
    </source>
</evidence>
<feature type="domain" description="Alanyl-transfer RNA synthetases family profile" evidence="12">
    <location>
        <begin position="1"/>
        <end position="717"/>
    </location>
</feature>
<dbReference type="Pfam" id="PF01411">
    <property type="entry name" value="tRNA-synt_2c"/>
    <property type="match status" value="1"/>
</dbReference>
<keyword evidence="8 11" id="KW-0030">Aminoacyl-tRNA synthetase</keyword>
<keyword evidence="5 11" id="KW-0067">ATP-binding</keyword>
<evidence type="ECO:0000256" key="3">
    <source>
        <dbReference type="ARBA" id="ARBA00022598"/>
    </source>
</evidence>
<dbReference type="InterPro" id="IPR023033">
    <property type="entry name" value="Ala_tRNA_ligase_euk/bac"/>
</dbReference>
<dbReference type="SUPFAM" id="SSF50447">
    <property type="entry name" value="Translation proteins"/>
    <property type="match status" value="1"/>
</dbReference>
<evidence type="ECO:0000256" key="6">
    <source>
        <dbReference type="ARBA" id="ARBA00022884"/>
    </source>
</evidence>
<evidence type="ECO:0000256" key="11">
    <source>
        <dbReference type="HAMAP-Rule" id="MF_00036"/>
    </source>
</evidence>
<dbReference type="NCBIfam" id="TIGR00344">
    <property type="entry name" value="alaS"/>
    <property type="match status" value="1"/>
</dbReference>
<dbReference type="Gene3D" id="3.30.980.10">
    <property type="entry name" value="Threonyl-trna Synthetase, Chain A, domain 2"/>
    <property type="match status" value="1"/>
</dbReference>
<organism evidence="13 14">
    <name type="scientific">Microbacterium profundi</name>
    <dbReference type="NCBI Taxonomy" id="450380"/>
    <lineage>
        <taxon>Bacteria</taxon>
        <taxon>Bacillati</taxon>
        <taxon>Actinomycetota</taxon>
        <taxon>Actinomycetes</taxon>
        <taxon>Micrococcales</taxon>
        <taxon>Microbacteriaceae</taxon>
        <taxon>Microbacterium</taxon>
    </lineage>
</organism>
<comment type="cofactor">
    <cofactor evidence="11">
        <name>Zn(2+)</name>
        <dbReference type="ChEBI" id="CHEBI:29105"/>
    </cofactor>
    <text evidence="11">Binds 1 zinc ion per subunit.</text>
</comment>
<comment type="caution">
    <text evidence="13">The sequence shown here is derived from an EMBL/GenBank/DDBJ whole genome shotgun (WGS) entry which is preliminary data.</text>
</comment>
<evidence type="ECO:0000313" key="14">
    <source>
        <dbReference type="Proteomes" id="UP001553715"/>
    </source>
</evidence>
<dbReference type="InterPro" id="IPR018165">
    <property type="entry name" value="Ala-tRNA-synth_IIc_core"/>
</dbReference>
<dbReference type="SUPFAM" id="SSF55186">
    <property type="entry name" value="ThrRS/AlaRS common domain"/>
    <property type="match status" value="1"/>
</dbReference>
<feature type="binding site" evidence="11">
    <location>
        <position position="571"/>
    </location>
    <ligand>
        <name>Zn(2+)</name>
        <dbReference type="ChEBI" id="CHEBI:29105"/>
    </ligand>
</feature>
<feature type="binding site" evidence="11">
    <location>
        <position position="678"/>
    </location>
    <ligand>
        <name>Zn(2+)</name>
        <dbReference type="ChEBI" id="CHEBI:29105"/>
    </ligand>
</feature>
<evidence type="ECO:0000256" key="2">
    <source>
        <dbReference type="ARBA" id="ARBA00022555"/>
    </source>
</evidence>
<dbReference type="PROSITE" id="PS50860">
    <property type="entry name" value="AA_TRNA_LIGASE_II_ALA"/>
    <property type="match status" value="1"/>
</dbReference>
<accession>A0ABV3LEE2</accession>
<dbReference type="Gene3D" id="2.40.30.130">
    <property type="match status" value="1"/>
</dbReference>
<dbReference type="InterPro" id="IPR018163">
    <property type="entry name" value="Thr/Ala-tRNA-synth_IIc_edit"/>
</dbReference>
<dbReference type="InterPro" id="IPR045864">
    <property type="entry name" value="aa-tRNA-synth_II/BPL/LPL"/>
</dbReference>
<dbReference type="Proteomes" id="UP001553715">
    <property type="component" value="Unassembled WGS sequence"/>
</dbReference>
<dbReference type="Gene3D" id="3.30.930.10">
    <property type="entry name" value="Bira Bifunctional Protein, Domain 2"/>
    <property type="match status" value="1"/>
</dbReference>
<keyword evidence="4 11" id="KW-0547">Nucleotide-binding</keyword>
<evidence type="ECO:0000256" key="10">
    <source>
        <dbReference type="ARBA" id="ARBA00048300"/>
    </source>
</evidence>
<dbReference type="RefSeq" id="WP_234000234.1">
    <property type="nucleotide sequence ID" value="NZ_JAJVKR010000001.1"/>
</dbReference>
<dbReference type="Pfam" id="PF07973">
    <property type="entry name" value="tRNA_SAD"/>
    <property type="match status" value="1"/>
</dbReference>
<gene>
    <name evidence="11 13" type="primary">alaS</name>
    <name evidence="13" type="ORF">AB0301_01430</name>
</gene>
<dbReference type="InterPro" id="IPR009000">
    <property type="entry name" value="Transl_B-barrel_sf"/>
</dbReference>
<keyword evidence="11" id="KW-0479">Metal-binding</keyword>
<feature type="binding site" evidence="11">
    <location>
        <position position="674"/>
    </location>
    <ligand>
        <name>Zn(2+)</name>
        <dbReference type="ChEBI" id="CHEBI:29105"/>
    </ligand>
</feature>
<dbReference type="SUPFAM" id="SSF55681">
    <property type="entry name" value="Class II aaRS and biotin synthetases"/>
    <property type="match status" value="1"/>
</dbReference>
<evidence type="ECO:0000256" key="4">
    <source>
        <dbReference type="ARBA" id="ARBA00022741"/>
    </source>
</evidence>
<evidence type="ECO:0000256" key="8">
    <source>
        <dbReference type="ARBA" id="ARBA00023146"/>
    </source>
</evidence>
<keyword evidence="6 11" id="KW-0694">RNA-binding</keyword>